<dbReference type="InterPro" id="IPR011083">
    <property type="entry name" value="Phage_tail_collar_dom"/>
</dbReference>
<feature type="domain" description="Phage tail collar" evidence="1">
    <location>
        <begin position="8"/>
        <end position="64"/>
    </location>
</feature>
<organism evidence="2 3">
    <name type="scientific">Luteolibacter yonseiensis</name>
    <dbReference type="NCBI Taxonomy" id="1144680"/>
    <lineage>
        <taxon>Bacteria</taxon>
        <taxon>Pseudomonadati</taxon>
        <taxon>Verrucomicrobiota</taxon>
        <taxon>Verrucomicrobiia</taxon>
        <taxon>Verrucomicrobiales</taxon>
        <taxon>Verrucomicrobiaceae</taxon>
        <taxon>Luteolibacter</taxon>
    </lineage>
</organism>
<evidence type="ECO:0000313" key="3">
    <source>
        <dbReference type="Proteomes" id="UP000600139"/>
    </source>
</evidence>
<name>A0A934RA94_9BACT</name>
<dbReference type="Gene3D" id="3.90.1340.10">
    <property type="entry name" value="Phage tail collar domain"/>
    <property type="match status" value="1"/>
</dbReference>
<dbReference type="InterPro" id="IPR037053">
    <property type="entry name" value="Phage_tail_collar_dom_sf"/>
</dbReference>
<evidence type="ECO:0000259" key="1">
    <source>
        <dbReference type="Pfam" id="PF07484"/>
    </source>
</evidence>
<keyword evidence="3" id="KW-1185">Reference proteome</keyword>
<protein>
    <submittedName>
        <fullName evidence="2">Phage tail protein</fullName>
    </submittedName>
</protein>
<evidence type="ECO:0000313" key="2">
    <source>
        <dbReference type="EMBL" id="MBK1818035.1"/>
    </source>
</evidence>
<sequence length="173" mass="17571">MPALPLVGQIMMFGGNFAPKDWALCNGQLLPIAQNTALFSLLGTTYGGNGQTTFALPDLRGRVPVHQSVAHTIGELAGTESVTLLASQLAPHSHAVGTTGSASDKPATDTDPAGRVFAVPTDGGNSFSTTSTGVLGGAVNTGTDGGSQPHGNMQPYTCVNFCIALSGVFPSRN</sequence>
<accession>A0A934RA94</accession>
<dbReference type="RefSeq" id="WP_200352990.1">
    <property type="nucleotide sequence ID" value="NZ_BAABHZ010000002.1"/>
</dbReference>
<gene>
    <name evidence="2" type="ORF">JIN84_20600</name>
</gene>
<reference evidence="2" key="1">
    <citation type="submission" date="2021-01" db="EMBL/GenBank/DDBJ databases">
        <title>Modified the classification status of verrucomicrobia.</title>
        <authorList>
            <person name="Feng X."/>
        </authorList>
    </citation>
    <scope>NUCLEOTIDE SEQUENCE</scope>
    <source>
        <strain evidence="2">JCM 18052</strain>
    </source>
</reference>
<dbReference type="Pfam" id="PF07484">
    <property type="entry name" value="Collar"/>
    <property type="match status" value="1"/>
</dbReference>
<dbReference type="Proteomes" id="UP000600139">
    <property type="component" value="Unassembled WGS sequence"/>
</dbReference>
<dbReference type="SUPFAM" id="SSF88874">
    <property type="entry name" value="Receptor-binding domain of short tail fibre protein gp12"/>
    <property type="match status" value="1"/>
</dbReference>
<dbReference type="EMBL" id="JAENIK010000013">
    <property type="protein sequence ID" value="MBK1818035.1"/>
    <property type="molecule type" value="Genomic_DNA"/>
</dbReference>
<proteinExistence type="predicted"/>
<comment type="caution">
    <text evidence="2">The sequence shown here is derived from an EMBL/GenBank/DDBJ whole genome shotgun (WGS) entry which is preliminary data.</text>
</comment>
<dbReference type="AlphaFoldDB" id="A0A934RA94"/>